<dbReference type="OrthoDB" id="10039566at2759"/>
<protein>
    <submittedName>
        <fullName evidence="1">Uncharacterized protein</fullName>
    </submittedName>
</protein>
<dbReference type="PANTHER" id="PTHR35895:SF1">
    <property type="entry name" value="LIPID-BINDING SERUM GLYCOPROTEIN C-TERMINAL DOMAIN-CONTAINING PROTEIN"/>
    <property type="match status" value="1"/>
</dbReference>
<keyword evidence="2" id="KW-1185">Reference proteome</keyword>
<dbReference type="Proteomes" id="UP000011083">
    <property type="component" value="Unassembled WGS sequence"/>
</dbReference>
<dbReference type="GeneID" id="14918220"/>
<dbReference type="InterPro" id="IPR046368">
    <property type="entry name" value="Tag1"/>
</dbReference>
<dbReference type="KEGG" id="acan:ACA1_066050"/>
<dbReference type="OMA" id="KTCIRNP"/>
<dbReference type="STRING" id="1257118.L8GWZ5"/>
<evidence type="ECO:0000313" key="2">
    <source>
        <dbReference type="Proteomes" id="UP000011083"/>
    </source>
</evidence>
<dbReference type="Pfam" id="PF12505">
    <property type="entry name" value="DUF3712"/>
    <property type="match status" value="3"/>
</dbReference>
<dbReference type="InterPro" id="IPR022185">
    <property type="entry name" value="DUF3712"/>
</dbReference>
<reference evidence="1 2" key="1">
    <citation type="journal article" date="2013" name="Genome Biol.">
        <title>Genome of Acanthamoeba castellanii highlights extensive lateral gene transfer and early evolution of tyrosine kinase signaling.</title>
        <authorList>
            <person name="Clarke M."/>
            <person name="Lohan A.J."/>
            <person name="Liu B."/>
            <person name="Lagkouvardos I."/>
            <person name="Roy S."/>
            <person name="Zafar N."/>
            <person name="Bertelli C."/>
            <person name="Schilde C."/>
            <person name="Kianianmomeni A."/>
            <person name="Burglin T.R."/>
            <person name="Frech C."/>
            <person name="Turcotte B."/>
            <person name="Kopec K.O."/>
            <person name="Synnott J.M."/>
            <person name="Choo C."/>
            <person name="Paponov I."/>
            <person name="Finkler A."/>
            <person name="Soon Heng Tan C."/>
            <person name="Hutchins A.P."/>
            <person name="Weinmeier T."/>
            <person name="Rattei T."/>
            <person name="Chu J.S."/>
            <person name="Gimenez G."/>
            <person name="Irimia M."/>
            <person name="Rigden D.J."/>
            <person name="Fitzpatrick D.A."/>
            <person name="Lorenzo-Morales J."/>
            <person name="Bateman A."/>
            <person name="Chiu C.H."/>
            <person name="Tang P."/>
            <person name="Hegemann P."/>
            <person name="Fromm H."/>
            <person name="Raoult D."/>
            <person name="Greub G."/>
            <person name="Miranda-Saavedra D."/>
            <person name="Chen N."/>
            <person name="Nash P."/>
            <person name="Ginger M.L."/>
            <person name="Horn M."/>
            <person name="Schaap P."/>
            <person name="Caler L."/>
            <person name="Loftus B."/>
        </authorList>
    </citation>
    <scope>NUCLEOTIDE SEQUENCE [LARGE SCALE GENOMIC DNA]</scope>
    <source>
        <strain evidence="1 2">Neff</strain>
    </source>
</reference>
<dbReference type="Gene3D" id="2.60.40.1820">
    <property type="match status" value="1"/>
</dbReference>
<dbReference type="EMBL" id="KB007974">
    <property type="protein sequence ID" value="ELR17784.1"/>
    <property type="molecule type" value="Genomic_DNA"/>
</dbReference>
<sequence length="972" mass="104327">MADSTIEFELIRLSKPGSSSLFLDAQGKIKANALLPATIRSFPLAVHYREQLLGRTVMPDITLSTGGDTGFATSALMEIADMSTFNQFGQDMIHAHSLSWRLSGSTVVGVLGLSYSIKFDKVVAIPVGTVTYRRTSLQAFDGLKHVNIEAFDLASSNETNINTRLNVSIFNPSVISILHMDIMYKGSRIAMAHTTERVNMDVGANYLMMEGTVLPQNISLFEEVIGNYLRGLPCNVTAVAGMHSGLILEANFTSMQLVPVNSTSALLSANVSIVIDPLLGNRSLLEVEKVALGVDLIYVVEDDDAGPSGAALLSTHLREAKDRELVIGHIQTDQAIVPTGQHGAIVNITIDHQYLQIEGDQITANFIEFVVAFIQRPQRRYRTVNLKLVGTSDVTVRTVVCKLEASSVPVNNSVVLPGLDNLPNVTVLSFDVPRDSPNGGMELAINFTLTNPSFASFYLPAINFGMFYRDTYLGYLNATGVQLNPGLNRYRYTGLVKPAEKDLGVTSEFLSNYLTGEASSVVVRGLDAGNSSIGWLQKAATGMVLSTDLPGIANSSALISSVVIQQLAVNFSPNINATTVNISMTAGFNSPFGIKEMSLYAEVLHGGALIGGLTVPMTPIEDQSGNLTIVLTLAPLRVMNATFAHELLINNRTDLTLRARLLASVVSTSIGDLNIKGVPIQDAIELKGANQFKDSITINTVALLSGSPKGLTIGFNITVQNPLPNVAMNAGNLFMKMRYKNVVIAEAEVAKFNLGLGTTTLSGEGLYTRPKGPGSALAIEFISGFISGANSTVTLTDGVTDIPVLAYALGALNISTEIPGNASPLIQKAHILGVSLFAQTLDVVFFAYNPYDAYIALDFMNFTVYLSGRNTAIGKMALNLTAIDKVIYLPGRHAVASAPLTAQIGSFGSALETLLEILLHGGKTNVDIKGEVHILVFNNHKSTQSSRTESYGQSLRYEQQNIPAILFGDHRR</sequence>
<gene>
    <name evidence="1" type="ORF">ACA1_066050</name>
</gene>
<dbReference type="AlphaFoldDB" id="L8GWZ5"/>
<name>L8GWZ5_ACACF</name>
<dbReference type="VEuPathDB" id="AmoebaDB:ACA1_066050"/>
<dbReference type="PANTHER" id="PTHR35895">
    <property type="entry name" value="CHROMOSOME 16, WHOLE GENOME SHOTGUN SEQUENCE"/>
    <property type="match status" value="1"/>
</dbReference>
<evidence type="ECO:0000313" key="1">
    <source>
        <dbReference type="EMBL" id="ELR17784.1"/>
    </source>
</evidence>
<organism evidence="1 2">
    <name type="scientific">Acanthamoeba castellanii (strain ATCC 30010 / Neff)</name>
    <dbReference type="NCBI Taxonomy" id="1257118"/>
    <lineage>
        <taxon>Eukaryota</taxon>
        <taxon>Amoebozoa</taxon>
        <taxon>Discosea</taxon>
        <taxon>Longamoebia</taxon>
        <taxon>Centramoebida</taxon>
        <taxon>Acanthamoebidae</taxon>
        <taxon>Acanthamoeba</taxon>
    </lineage>
</organism>
<proteinExistence type="predicted"/>
<dbReference type="RefSeq" id="XP_004339797.1">
    <property type="nucleotide sequence ID" value="XM_004339749.1"/>
</dbReference>
<dbReference type="GO" id="GO:0016020">
    <property type="term" value="C:membrane"/>
    <property type="evidence" value="ECO:0007669"/>
    <property type="project" value="TreeGrafter"/>
</dbReference>
<accession>L8GWZ5</accession>